<evidence type="ECO:0000313" key="7">
    <source>
        <dbReference type="EMBL" id="OIV39112.1"/>
    </source>
</evidence>
<sequence length="313" mass="34360">MSAARPDTAALRLRAADAAYGAGWSLVRKMPAPAARRLGRTLADAAWQRRGRGVLQLERNLARVCPGLGPERMRTLSRAGMRSYMRYWVESFRLPALTAGDVNRIVRAPQVHHIDDAMKAGLGCILALPHMGNWDLAGAYIAYRGYPFTTVMERLRPETLYDRFVAYRSGLGMEVLPLDGGARETFGVLARRLRAGGLVCLVADRDLSESGVRVDFFGETARMPAGPAALALLTGAALVPVTLDYEGPVRMRANVHAPLPHPAHGNRAERTAQLTQSLADVFQNEIAAHPQDWHMLQRLWLADLADRRPDGAP</sequence>
<keyword evidence="2" id="KW-1003">Cell membrane</keyword>
<dbReference type="InterPro" id="IPR004960">
    <property type="entry name" value="LipA_acyltrans"/>
</dbReference>
<comment type="subcellular location">
    <subcellularLocation>
        <location evidence="1">Cell inner membrane</location>
    </subcellularLocation>
</comment>
<comment type="caution">
    <text evidence="7">The sequence shown here is derived from an EMBL/GenBank/DDBJ whole genome shotgun (WGS) entry which is preliminary data.</text>
</comment>
<dbReference type="AlphaFoldDB" id="A0A1J7CC64"/>
<dbReference type="NCBIfam" id="NF005919">
    <property type="entry name" value="PRK07920.1"/>
    <property type="match status" value="1"/>
</dbReference>
<name>A0A1J7CC64_9ACTN</name>
<dbReference type="EMBL" id="MLCF01000007">
    <property type="protein sequence ID" value="OIV39112.1"/>
    <property type="molecule type" value="Genomic_DNA"/>
</dbReference>
<reference evidence="7 8" key="1">
    <citation type="submission" date="2016-10" db="EMBL/GenBank/DDBJ databases">
        <title>Genome sequence of Streptomyces gilvigriseus MUSC 26.</title>
        <authorList>
            <person name="Lee L.-H."/>
            <person name="Ser H.-L."/>
        </authorList>
    </citation>
    <scope>NUCLEOTIDE SEQUENCE [LARGE SCALE GENOMIC DNA]</scope>
    <source>
        <strain evidence="7 8">MUSC 26</strain>
    </source>
</reference>
<dbReference type="CDD" id="cd07984">
    <property type="entry name" value="LPLAT_LABLAT-like"/>
    <property type="match status" value="1"/>
</dbReference>
<dbReference type="Proteomes" id="UP000243342">
    <property type="component" value="Unassembled WGS sequence"/>
</dbReference>
<evidence type="ECO:0000256" key="2">
    <source>
        <dbReference type="ARBA" id="ARBA00022475"/>
    </source>
</evidence>
<keyword evidence="5" id="KW-0472">Membrane</keyword>
<organism evidence="7 8">
    <name type="scientific">Mangrovactinospora gilvigrisea</name>
    <dbReference type="NCBI Taxonomy" id="1428644"/>
    <lineage>
        <taxon>Bacteria</taxon>
        <taxon>Bacillati</taxon>
        <taxon>Actinomycetota</taxon>
        <taxon>Actinomycetes</taxon>
        <taxon>Kitasatosporales</taxon>
        <taxon>Streptomycetaceae</taxon>
        <taxon>Mangrovactinospora</taxon>
    </lineage>
</organism>
<dbReference type="PANTHER" id="PTHR30606">
    <property type="entry name" value="LIPID A BIOSYNTHESIS LAUROYL ACYLTRANSFERASE"/>
    <property type="match status" value="1"/>
</dbReference>
<dbReference type="PANTHER" id="PTHR30606:SF10">
    <property type="entry name" value="PHOSPHATIDYLINOSITOL MANNOSIDE ACYLTRANSFERASE"/>
    <property type="match status" value="1"/>
</dbReference>
<proteinExistence type="predicted"/>
<dbReference type="GO" id="GO:0005886">
    <property type="term" value="C:plasma membrane"/>
    <property type="evidence" value="ECO:0007669"/>
    <property type="project" value="UniProtKB-SubCell"/>
</dbReference>
<protein>
    <submittedName>
        <fullName evidence="7">Phosphatidylinositol mannoside acyltransferase</fullName>
    </submittedName>
</protein>
<dbReference type="GO" id="GO:0016746">
    <property type="term" value="F:acyltransferase activity"/>
    <property type="evidence" value="ECO:0007669"/>
    <property type="project" value="UniProtKB-KW"/>
</dbReference>
<dbReference type="STRING" id="1428644.BIV57_02505"/>
<keyword evidence="3" id="KW-0997">Cell inner membrane</keyword>
<gene>
    <name evidence="7" type="ORF">BIV57_02505</name>
</gene>
<evidence type="ECO:0000256" key="1">
    <source>
        <dbReference type="ARBA" id="ARBA00004533"/>
    </source>
</evidence>
<evidence type="ECO:0000313" key="8">
    <source>
        <dbReference type="Proteomes" id="UP000243342"/>
    </source>
</evidence>
<dbReference type="RefSeq" id="WP_071654956.1">
    <property type="nucleotide sequence ID" value="NZ_MLCF01000007.1"/>
</dbReference>
<evidence type="ECO:0000256" key="5">
    <source>
        <dbReference type="ARBA" id="ARBA00023136"/>
    </source>
</evidence>
<evidence type="ECO:0000256" key="4">
    <source>
        <dbReference type="ARBA" id="ARBA00022679"/>
    </source>
</evidence>
<dbReference type="GO" id="GO:0009247">
    <property type="term" value="P:glycolipid biosynthetic process"/>
    <property type="evidence" value="ECO:0007669"/>
    <property type="project" value="UniProtKB-ARBA"/>
</dbReference>
<evidence type="ECO:0000256" key="3">
    <source>
        <dbReference type="ARBA" id="ARBA00022519"/>
    </source>
</evidence>
<evidence type="ECO:0000256" key="6">
    <source>
        <dbReference type="ARBA" id="ARBA00023315"/>
    </source>
</evidence>
<keyword evidence="8" id="KW-1185">Reference proteome</keyword>
<accession>A0A1J7CC64</accession>
<keyword evidence="6 7" id="KW-0012">Acyltransferase</keyword>
<keyword evidence="4 7" id="KW-0808">Transferase</keyword>
<dbReference type="Pfam" id="PF03279">
    <property type="entry name" value="Lip_A_acyltrans"/>
    <property type="match status" value="1"/>
</dbReference>